<feature type="transmembrane region" description="Helical" evidence="6">
    <location>
        <begin position="461"/>
        <end position="486"/>
    </location>
</feature>
<dbReference type="EMBL" id="BSRI01000002">
    <property type="protein sequence ID" value="GLV60546.1"/>
    <property type="molecule type" value="Genomic_DNA"/>
</dbReference>
<proteinExistence type="predicted"/>
<evidence type="ECO:0000256" key="4">
    <source>
        <dbReference type="ARBA" id="ARBA00023136"/>
    </source>
</evidence>
<evidence type="ECO:0000256" key="2">
    <source>
        <dbReference type="ARBA" id="ARBA00022692"/>
    </source>
</evidence>
<evidence type="ECO:0000313" key="8">
    <source>
        <dbReference type="Proteomes" id="UP001344906"/>
    </source>
</evidence>
<dbReference type="Proteomes" id="UP001344906">
    <property type="component" value="Unassembled WGS sequence"/>
</dbReference>
<dbReference type="Gene3D" id="1.20.1740.10">
    <property type="entry name" value="Amino acid/polyamine transporter I"/>
    <property type="match status" value="1"/>
</dbReference>
<reference evidence="7 8" key="1">
    <citation type="submission" date="2023-02" db="EMBL/GenBank/DDBJ databases">
        <title>Dictyobacter halimunensis sp. nov., a new member of the class Ktedonobacteria from forest soil in a geothermal area.</title>
        <authorList>
            <person name="Rachmania M.K."/>
            <person name="Ningsih F."/>
            <person name="Sakai Y."/>
            <person name="Yabe S."/>
            <person name="Yokota A."/>
            <person name="Sjamsuridzal W."/>
        </authorList>
    </citation>
    <scope>NUCLEOTIDE SEQUENCE [LARGE SCALE GENOMIC DNA]</scope>
    <source>
        <strain evidence="7 8">S3.2.2.5</strain>
    </source>
</reference>
<feature type="transmembrane region" description="Helical" evidence="6">
    <location>
        <begin position="435"/>
        <end position="455"/>
    </location>
</feature>
<feature type="transmembrane region" description="Helical" evidence="6">
    <location>
        <begin position="381"/>
        <end position="404"/>
    </location>
</feature>
<evidence type="ECO:0000256" key="6">
    <source>
        <dbReference type="SAM" id="Phobius"/>
    </source>
</evidence>
<dbReference type="InterPro" id="IPR053153">
    <property type="entry name" value="APC_K+_Transporter"/>
</dbReference>
<accession>A0ABQ6G6V3</accession>
<feature type="transmembrane region" description="Helical" evidence="6">
    <location>
        <begin position="256"/>
        <end position="278"/>
    </location>
</feature>
<feature type="transmembrane region" description="Helical" evidence="6">
    <location>
        <begin position="337"/>
        <end position="361"/>
    </location>
</feature>
<keyword evidence="3 6" id="KW-1133">Transmembrane helix</keyword>
<name>A0ABQ6G6V3_9CHLR</name>
<feature type="compositionally biased region" description="Low complexity" evidence="5">
    <location>
        <begin position="14"/>
        <end position="24"/>
    </location>
</feature>
<protein>
    <submittedName>
        <fullName evidence="7">Amino acid permease</fullName>
    </submittedName>
</protein>
<feature type="transmembrane region" description="Helical" evidence="6">
    <location>
        <begin position="143"/>
        <end position="165"/>
    </location>
</feature>
<organism evidence="7 8">
    <name type="scientific">Dictyobacter halimunensis</name>
    <dbReference type="NCBI Taxonomy" id="3026934"/>
    <lineage>
        <taxon>Bacteria</taxon>
        <taxon>Bacillati</taxon>
        <taxon>Chloroflexota</taxon>
        <taxon>Ktedonobacteria</taxon>
        <taxon>Ktedonobacterales</taxon>
        <taxon>Dictyobacteraceae</taxon>
        <taxon>Dictyobacter</taxon>
    </lineage>
</organism>
<gene>
    <name evidence="7" type="ORF">KDH_73650</name>
</gene>
<dbReference type="RefSeq" id="WP_338257645.1">
    <property type="nucleotide sequence ID" value="NZ_BSRI01000002.1"/>
</dbReference>
<keyword evidence="4 6" id="KW-0472">Membrane</keyword>
<feature type="transmembrane region" description="Helical" evidence="6">
    <location>
        <begin position="498"/>
        <end position="519"/>
    </location>
</feature>
<dbReference type="PANTHER" id="PTHR47704">
    <property type="entry name" value="POTASSIUM TRANSPORTER KIMA"/>
    <property type="match status" value="1"/>
</dbReference>
<dbReference type="PANTHER" id="PTHR47704:SF1">
    <property type="entry name" value="POTASSIUM TRANSPORTER KIMA"/>
    <property type="match status" value="1"/>
</dbReference>
<comment type="subcellular location">
    <subcellularLocation>
        <location evidence="1">Membrane</location>
        <topology evidence="1">Multi-pass membrane protein</topology>
    </subcellularLocation>
</comment>
<feature type="region of interest" description="Disordered" evidence="5">
    <location>
        <begin position="1"/>
        <end position="29"/>
    </location>
</feature>
<keyword evidence="8" id="KW-1185">Reference proteome</keyword>
<feature type="transmembrane region" description="Helical" evidence="6">
    <location>
        <begin position="525"/>
        <end position="543"/>
    </location>
</feature>
<sequence length="714" mass="78354">MGPLHESDNNMPAQQPSGQPQSGSKIADDFDVILPGPMEVRRGSRLGDTRVRMVLPAKQPFHRLREGTLEATESVEVPEGRLQQAGYWLKRALIGVPIATARADQERLTKFKALAVLSSDAISSVAFATEAILINLVAAGTAALAWTLPISLVILALLVVVTLSYRQTIPAYPNGGGSYIVARENLGTLPGLVAAAALMIDYVLNVAVCVAAGVHNVISLFPSLQPYVIAMDLALVLIMTVLNLRGIRESGTIFALPTYFFIVSAFLLIGVGLTRAYVFNHQPLIGHFVPTVQAIEPLTIFILLRSFATGCSAMTGVEAISNGIPIFRKPETRNASITLTTMACILGALFLGITLLAMTYATQAEPSGNPTVIAKIASDVFAGPLVFLFPIFQLSVLGILTLSAETSYADFPRLASLLARDKFLPSMFSFRGDRLAFSSGIIALALLAGLLLVVFKGDTNALINLFAVGVFIAFTLSQSGMVVHWWRRRATHRGWRRSMIINGLGAVTTALVAIIVAIMKFMEGAWIVVILIPVMVWLFRSIAHHYHLVAQERTFDLPLRPQDIHHRVIIPIDRLDRATIQSLAYARSISDHVTAVHVDVDEERANQLRADWQRWQRYIPDDEGVNLLIIASPFRSLIRPLLAYIDVVHQRHPETVLTVVLPEFVVSHWWEYPLHNQTALRLKTSLLFRPGIAVLNLPQHLRTRMPSGAAHPPE</sequence>
<feature type="transmembrane region" description="Helical" evidence="6">
    <location>
        <begin position="186"/>
        <end position="214"/>
    </location>
</feature>
<comment type="caution">
    <text evidence="7">The sequence shown here is derived from an EMBL/GenBank/DDBJ whole genome shotgun (WGS) entry which is preliminary data.</text>
</comment>
<evidence type="ECO:0000313" key="7">
    <source>
        <dbReference type="EMBL" id="GLV60546.1"/>
    </source>
</evidence>
<dbReference type="Pfam" id="PF13520">
    <property type="entry name" value="AA_permease_2"/>
    <property type="match status" value="1"/>
</dbReference>
<evidence type="ECO:0000256" key="5">
    <source>
        <dbReference type="SAM" id="MobiDB-lite"/>
    </source>
</evidence>
<dbReference type="InterPro" id="IPR002293">
    <property type="entry name" value="AA/rel_permease1"/>
</dbReference>
<feature type="transmembrane region" description="Helical" evidence="6">
    <location>
        <begin position="226"/>
        <end position="244"/>
    </location>
</feature>
<evidence type="ECO:0000256" key="3">
    <source>
        <dbReference type="ARBA" id="ARBA00022989"/>
    </source>
</evidence>
<evidence type="ECO:0000256" key="1">
    <source>
        <dbReference type="ARBA" id="ARBA00004141"/>
    </source>
</evidence>
<keyword evidence="2 6" id="KW-0812">Transmembrane</keyword>